<protein>
    <recommendedName>
        <fullName evidence="3">Response regulator receiver protein</fullName>
    </recommendedName>
</protein>
<dbReference type="EMBL" id="BPQM01000048">
    <property type="protein sequence ID" value="GJD78969.1"/>
    <property type="molecule type" value="Genomic_DNA"/>
</dbReference>
<sequence>MAVLFTTITERKRAEAALMYPEGAAWLAAVVVGPVPSMERALALIEHGALDAAVLDLTLGERGTVFPIADRLGALGVPHLFATGDVQVARGSGYEDRPRLGKPYREAELVRVVAQLTASAQTVS</sequence>
<evidence type="ECO:0008006" key="3">
    <source>
        <dbReference type="Google" id="ProtNLM"/>
    </source>
</evidence>
<comment type="caution">
    <text evidence="1">The sequence shown here is derived from an EMBL/GenBank/DDBJ whole genome shotgun (WGS) entry which is preliminary data.</text>
</comment>
<gene>
    <name evidence="1" type="ORF">NBEOAGPD_2189</name>
</gene>
<dbReference type="RefSeq" id="WP_238302785.1">
    <property type="nucleotide sequence ID" value="NZ_BPQM01000048.1"/>
</dbReference>
<organism evidence="1 2">
    <name type="scientific">Methylobacterium gregans</name>
    <dbReference type="NCBI Taxonomy" id="374424"/>
    <lineage>
        <taxon>Bacteria</taxon>
        <taxon>Pseudomonadati</taxon>
        <taxon>Pseudomonadota</taxon>
        <taxon>Alphaproteobacteria</taxon>
        <taxon>Hyphomicrobiales</taxon>
        <taxon>Methylobacteriaceae</taxon>
        <taxon>Methylobacterium</taxon>
    </lineage>
</organism>
<name>A0AA37HNW8_9HYPH</name>
<accession>A0AA37HNW8</accession>
<reference evidence="1" key="2">
    <citation type="submission" date="2021-08" db="EMBL/GenBank/DDBJ databases">
        <authorList>
            <person name="Tani A."/>
            <person name="Ola A."/>
            <person name="Ogura Y."/>
            <person name="Katsura K."/>
            <person name="Hayashi T."/>
        </authorList>
    </citation>
    <scope>NUCLEOTIDE SEQUENCE</scope>
    <source>
        <strain evidence="1">NBRC 103626</strain>
    </source>
</reference>
<evidence type="ECO:0000313" key="2">
    <source>
        <dbReference type="Proteomes" id="UP001055108"/>
    </source>
</evidence>
<proteinExistence type="predicted"/>
<dbReference type="AlphaFoldDB" id="A0AA37HNW8"/>
<dbReference type="Proteomes" id="UP001055108">
    <property type="component" value="Unassembled WGS sequence"/>
</dbReference>
<evidence type="ECO:0000313" key="1">
    <source>
        <dbReference type="EMBL" id="GJD78969.1"/>
    </source>
</evidence>
<keyword evidence="2" id="KW-1185">Reference proteome</keyword>
<reference evidence="1" key="1">
    <citation type="journal article" date="2016" name="Front. Microbiol.">
        <title>Genome Sequence of the Piezophilic, Mesophilic Sulfate-Reducing Bacterium Desulfovibrio indicus J2T.</title>
        <authorList>
            <person name="Cao J."/>
            <person name="Maignien L."/>
            <person name="Shao Z."/>
            <person name="Alain K."/>
            <person name="Jebbar M."/>
        </authorList>
    </citation>
    <scope>NUCLEOTIDE SEQUENCE</scope>
    <source>
        <strain evidence="1">NBRC 103626</strain>
    </source>
</reference>
<dbReference type="Gene3D" id="3.40.50.2300">
    <property type="match status" value="1"/>
</dbReference>